<accession>A0A9Q1BNI0</accession>
<dbReference type="PROSITE" id="PS51257">
    <property type="entry name" value="PROKAR_LIPOPROTEIN"/>
    <property type="match status" value="1"/>
</dbReference>
<evidence type="ECO:0000256" key="3">
    <source>
        <dbReference type="ARBA" id="ARBA00022692"/>
    </source>
</evidence>
<keyword evidence="5 7" id="KW-0472">Membrane</keyword>
<comment type="subcellular location">
    <subcellularLocation>
        <location evidence="1">Membrane</location>
    </subcellularLocation>
</comment>
<evidence type="ECO:0000256" key="7">
    <source>
        <dbReference type="SAM" id="Phobius"/>
    </source>
</evidence>
<evidence type="ECO:0000313" key="8">
    <source>
        <dbReference type="EMBL" id="KAJ8029906.1"/>
    </source>
</evidence>
<evidence type="ECO:0000256" key="5">
    <source>
        <dbReference type="ARBA" id="ARBA00023136"/>
    </source>
</evidence>
<comment type="similarity">
    <text evidence="2">Belongs to the CD225/Dispanin family.</text>
</comment>
<dbReference type="InterPro" id="IPR051423">
    <property type="entry name" value="CD225/Dispanin"/>
</dbReference>
<keyword evidence="3 7" id="KW-0812">Transmembrane</keyword>
<name>A0A9Q1BNI0_HOLLE</name>
<dbReference type="Pfam" id="PF04505">
    <property type="entry name" value="CD225"/>
    <property type="match status" value="1"/>
</dbReference>
<proteinExistence type="inferred from homology"/>
<dbReference type="Proteomes" id="UP001152320">
    <property type="component" value="Chromosome 14"/>
</dbReference>
<keyword evidence="9" id="KW-1185">Reference proteome</keyword>
<evidence type="ECO:0000256" key="1">
    <source>
        <dbReference type="ARBA" id="ARBA00004370"/>
    </source>
</evidence>
<feature type="region of interest" description="Disordered" evidence="6">
    <location>
        <begin position="78"/>
        <end position="143"/>
    </location>
</feature>
<dbReference type="EMBL" id="JAIZAY010000014">
    <property type="protein sequence ID" value="KAJ8029906.1"/>
    <property type="molecule type" value="Genomic_DNA"/>
</dbReference>
<gene>
    <name evidence="8" type="ORF">HOLleu_29433</name>
</gene>
<evidence type="ECO:0000313" key="9">
    <source>
        <dbReference type="Proteomes" id="UP001152320"/>
    </source>
</evidence>
<dbReference type="PANTHER" id="PTHR14948">
    <property type="entry name" value="NG5"/>
    <property type="match status" value="1"/>
</dbReference>
<evidence type="ECO:0000256" key="2">
    <source>
        <dbReference type="ARBA" id="ARBA00006843"/>
    </source>
</evidence>
<feature type="compositionally biased region" description="Low complexity" evidence="6">
    <location>
        <begin position="95"/>
        <end position="106"/>
    </location>
</feature>
<dbReference type="AlphaFoldDB" id="A0A9Q1BNI0"/>
<dbReference type="OrthoDB" id="6083617at2759"/>
<dbReference type="GO" id="GO:0016020">
    <property type="term" value="C:membrane"/>
    <property type="evidence" value="ECO:0007669"/>
    <property type="project" value="UniProtKB-SubCell"/>
</dbReference>
<dbReference type="InterPro" id="IPR007593">
    <property type="entry name" value="CD225/Dispanin_fam"/>
</dbReference>
<dbReference type="PANTHER" id="PTHR14948:SF25">
    <property type="entry name" value="DUF4190 DOMAIN-CONTAINING PROTEIN"/>
    <property type="match status" value="1"/>
</dbReference>
<sequence>MNNRNTYLLHPKLDFCFYILCSVSSACLKITPPFGNAAEICIRLKIVANYFSSDNNLTLGLEKATNLTKILNMSDKGYPLEQDSPPLQQEPPPQQGNQGNFLPQQGYPVPQVYLPPQEGYPPQQGYPPQTGYPPQQGYPPQTGYPPQQVPMAPMVIRDSQTPANDYLIFAILVTICCLPLGIVAIVKALEVRSLNDRGDYTSAQQASQKAKSLSVGTLFCGILIVTIICVYYALMRVSYFARYRYY</sequence>
<reference evidence="8" key="1">
    <citation type="submission" date="2021-10" db="EMBL/GenBank/DDBJ databases">
        <title>Tropical sea cucumber genome reveals ecological adaptation and Cuvierian tubules defense mechanism.</title>
        <authorList>
            <person name="Chen T."/>
        </authorList>
    </citation>
    <scope>NUCLEOTIDE SEQUENCE</scope>
    <source>
        <strain evidence="8">Nanhai2018</strain>
        <tissue evidence="8">Muscle</tissue>
    </source>
</reference>
<organism evidence="8 9">
    <name type="scientific">Holothuria leucospilota</name>
    <name type="common">Black long sea cucumber</name>
    <name type="synonym">Mertensiothuria leucospilota</name>
    <dbReference type="NCBI Taxonomy" id="206669"/>
    <lineage>
        <taxon>Eukaryota</taxon>
        <taxon>Metazoa</taxon>
        <taxon>Echinodermata</taxon>
        <taxon>Eleutherozoa</taxon>
        <taxon>Echinozoa</taxon>
        <taxon>Holothuroidea</taxon>
        <taxon>Aspidochirotacea</taxon>
        <taxon>Aspidochirotida</taxon>
        <taxon>Holothuriidae</taxon>
        <taxon>Holothuria</taxon>
    </lineage>
</organism>
<feature type="transmembrane region" description="Helical" evidence="7">
    <location>
        <begin position="166"/>
        <end position="186"/>
    </location>
</feature>
<comment type="caution">
    <text evidence="8">The sequence shown here is derived from an EMBL/GenBank/DDBJ whole genome shotgun (WGS) entry which is preliminary data.</text>
</comment>
<feature type="compositionally biased region" description="Low complexity" evidence="6">
    <location>
        <begin position="115"/>
        <end position="143"/>
    </location>
</feature>
<protein>
    <submittedName>
        <fullName evidence="8">Proline-rich transmembrane protein 1</fullName>
    </submittedName>
</protein>
<evidence type="ECO:0000256" key="4">
    <source>
        <dbReference type="ARBA" id="ARBA00022989"/>
    </source>
</evidence>
<evidence type="ECO:0000256" key="6">
    <source>
        <dbReference type="SAM" id="MobiDB-lite"/>
    </source>
</evidence>
<keyword evidence="4 7" id="KW-1133">Transmembrane helix</keyword>
<feature type="transmembrane region" description="Helical" evidence="7">
    <location>
        <begin position="213"/>
        <end position="234"/>
    </location>
</feature>